<evidence type="ECO:0000313" key="7">
    <source>
        <dbReference type="EMBL" id="KAF5355407.1"/>
    </source>
</evidence>
<dbReference type="Proteomes" id="UP000518752">
    <property type="component" value="Unassembled WGS sequence"/>
</dbReference>
<evidence type="ECO:0000259" key="6">
    <source>
        <dbReference type="PROSITE" id="PS50600"/>
    </source>
</evidence>
<organism evidence="7 8">
    <name type="scientific">Collybiopsis confluens</name>
    <dbReference type="NCBI Taxonomy" id="2823264"/>
    <lineage>
        <taxon>Eukaryota</taxon>
        <taxon>Fungi</taxon>
        <taxon>Dikarya</taxon>
        <taxon>Basidiomycota</taxon>
        <taxon>Agaricomycotina</taxon>
        <taxon>Agaricomycetes</taxon>
        <taxon>Agaricomycetidae</taxon>
        <taxon>Agaricales</taxon>
        <taxon>Marasmiineae</taxon>
        <taxon>Omphalotaceae</taxon>
        <taxon>Collybiopsis</taxon>
    </lineage>
</organism>
<dbReference type="GO" id="GO:0006508">
    <property type="term" value="P:proteolysis"/>
    <property type="evidence" value="ECO:0007669"/>
    <property type="project" value="UniProtKB-KW"/>
</dbReference>
<evidence type="ECO:0000256" key="1">
    <source>
        <dbReference type="ARBA" id="ARBA00005234"/>
    </source>
</evidence>
<keyword evidence="2" id="KW-0645">Protease</keyword>
<proteinExistence type="inferred from homology"/>
<dbReference type="GO" id="GO:0005634">
    <property type="term" value="C:nucleus"/>
    <property type="evidence" value="ECO:0007669"/>
    <property type="project" value="TreeGrafter"/>
</dbReference>
<comment type="similarity">
    <text evidence="1">Belongs to the peptidase C48 family.</text>
</comment>
<gene>
    <name evidence="7" type="ORF">D9757_015183</name>
</gene>
<dbReference type="SUPFAM" id="SSF54001">
    <property type="entry name" value="Cysteine proteinases"/>
    <property type="match status" value="1"/>
</dbReference>
<dbReference type="InterPro" id="IPR041078">
    <property type="entry name" value="Plavaka"/>
</dbReference>
<dbReference type="InterPro" id="IPR038765">
    <property type="entry name" value="Papain-like_cys_pep_sf"/>
</dbReference>
<keyword evidence="3" id="KW-0378">Hydrolase</keyword>
<dbReference type="PANTHER" id="PTHR12606:SF136">
    <property type="entry name" value="ULP1 PROTEASE FAMILY PROTEIN"/>
    <property type="match status" value="1"/>
</dbReference>
<dbReference type="GO" id="GO:0016926">
    <property type="term" value="P:protein desumoylation"/>
    <property type="evidence" value="ECO:0007669"/>
    <property type="project" value="TreeGrafter"/>
</dbReference>
<dbReference type="InterPro" id="IPR003653">
    <property type="entry name" value="Peptidase_C48_C"/>
</dbReference>
<keyword evidence="4" id="KW-0788">Thiol protease</keyword>
<feature type="region of interest" description="Disordered" evidence="5">
    <location>
        <begin position="1165"/>
        <end position="1230"/>
    </location>
</feature>
<dbReference type="Gene3D" id="3.40.395.10">
    <property type="entry name" value="Adenoviral Proteinase, Chain A"/>
    <property type="match status" value="1"/>
</dbReference>
<sequence length="1440" mass="162563">MKDELCHWLDSHPKETSTKLDEMMVDSEHNSRHLIQHLYVRNLRTLGVGQWLDDEVINYFVKKWCSASTSRKTLGLNTWFAGRFLFQDHRCVRARTGIITPEHEQKVLRWCLTAQGKQGVQSWENVFIPINENNHHWYSACINFPDKRIDIYDSFSETYYGNYKKPIHLKENTPIMLVLMWLAQVLGHLRGEEVCLSNQAYTEWKCEPHQKVPFQHNSYDCGVHILWHLLHVLEFGSVRSDCTSPKLKFASDMVGKRLRLAYEIMEDSGLSLAKPISSTVANDIILLSSLLTGPKALTTWSLQHEQGEDTNWQDTLAILLNVDCSEISYAIAGTINYDVVKCIVYSGCKEAISRLNLSTPCGENQGESAEQVIRPDSARGARLLKGGQLIPGADRKPVGRLWAVAQSAVVHVEAALLEYVYDNHAIISVQRTVSALAAALYVGWRAQDRTAHLRQRNDDEHRRCFLEQKLKIARAFSDIVEVASSSRLPASQALESTIVDGTAREAECGMDVDLPDGPSDGEGSTSSEYLKGDQRQGEDGIDSEQSIGDTTMQDLDDVELQDTAEVFDFLPDTDMEDAEEGGTRDSAFQSIRHALFTGNEDSWVYKWHPTAGAVIGHEPTAHERWKSIFHPEKKTGQPYLPFGSRLDWEIAQWAIKEKIPQNSFDRLLKIPEVKERLGLSFTHSRSMLKIIDEIPEPRGHWAVKKFSFKDRPHEHFTVRYRDPVEAIKGLWGSPAFAEHLVYKPAKLFRREEETDENRIYSEMWTGGLWNAAQYLTQEAVPEGATIAPSIRRKPGSRACVLIAYLSADKPDKTGLSPDSLRLRKREIFHRSMAAVLQPLKEAGDPKGRGLELVGGDGAVRRVYPILAVYVADYPEQCLVTCTKSGTCPRCRRKADELELPTPGIPRKQAWTQQIIQDAYSSCSTQLAAHELCMEDDVSGAVYQPFWVGFPLSDIHRTMAPDVLHQLYLGVIPYLILWTQGLMGEGELDKRASALPPTFGVRHFKKGISQLSQVTGSERKQMAQILLSCLIGKIHTKGIIACRSLLHFAYLAQYHSHEHDTLEYMKADLKTWHRYRSYFIAQGTREAFNIPKFHALLHYIESIQMLGTTDNYSSEMFERLHIDFAKEGWRASNKRDPFPQMITWLSRREKIASYDFYLSWLEQEFSPDGSGSSNKDKLGGDKAGNGADDGNVRDSDEDGACDEDDDEEDGDEEGDEITPNKSVPRTPNAKPAIPSIFLAKHPREPKKSLSKIVTSHAAPSFIPHLKLFLNSLLPVNQQVSKNQALQGTLPFTALDVWHQVKIRRPHAVDDHPDGLQETLKSIPVWKRAATSRFDTAILLDTDKAESNGVDGCRVARLQIIFQLPSLISHDGFPGRAPPEWPTEPLVYVAWFSRFKDIDATTGMYRVDRPKNPHGLAHGAIVPLVNIRQSCIWKNTCVFSSL</sequence>
<feature type="compositionally biased region" description="Acidic residues" evidence="5">
    <location>
        <begin position="1194"/>
        <end position="1215"/>
    </location>
</feature>
<evidence type="ECO:0000313" key="8">
    <source>
        <dbReference type="Proteomes" id="UP000518752"/>
    </source>
</evidence>
<reference evidence="7 8" key="1">
    <citation type="journal article" date="2020" name="ISME J.">
        <title>Uncovering the hidden diversity of litter-decomposition mechanisms in mushroom-forming fungi.</title>
        <authorList>
            <person name="Floudas D."/>
            <person name="Bentzer J."/>
            <person name="Ahren D."/>
            <person name="Johansson T."/>
            <person name="Persson P."/>
            <person name="Tunlid A."/>
        </authorList>
    </citation>
    <scope>NUCLEOTIDE SEQUENCE [LARGE SCALE GENOMIC DNA]</scope>
    <source>
        <strain evidence="7 8">CBS 406.79</strain>
    </source>
</reference>
<feature type="domain" description="Ubiquitin-like protease family profile" evidence="6">
    <location>
        <begin position="36"/>
        <end position="232"/>
    </location>
</feature>
<evidence type="ECO:0000256" key="5">
    <source>
        <dbReference type="SAM" id="MobiDB-lite"/>
    </source>
</evidence>
<dbReference type="GO" id="GO:0016929">
    <property type="term" value="F:deSUMOylase activity"/>
    <property type="evidence" value="ECO:0007669"/>
    <property type="project" value="TreeGrafter"/>
</dbReference>
<dbReference type="OrthoDB" id="3052212at2759"/>
<dbReference type="Pfam" id="PF02902">
    <property type="entry name" value="Peptidase_C48"/>
    <property type="match status" value="1"/>
</dbReference>
<dbReference type="PANTHER" id="PTHR12606">
    <property type="entry name" value="SENTRIN/SUMO-SPECIFIC PROTEASE"/>
    <property type="match status" value="1"/>
</dbReference>
<comment type="caution">
    <text evidence="7">The sequence shown here is derived from an EMBL/GenBank/DDBJ whole genome shotgun (WGS) entry which is preliminary data.</text>
</comment>
<evidence type="ECO:0000256" key="4">
    <source>
        <dbReference type="ARBA" id="ARBA00022807"/>
    </source>
</evidence>
<dbReference type="Pfam" id="PF18759">
    <property type="entry name" value="Plavaka"/>
    <property type="match status" value="1"/>
</dbReference>
<evidence type="ECO:0000256" key="3">
    <source>
        <dbReference type="ARBA" id="ARBA00022801"/>
    </source>
</evidence>
<protein>
    <recommendedName>
        <fullName evidence="6">Ubiquitin-like protease family profile domain-containing protein</fullName>
    </recommendedName>
</protein>
<accession>A0A8H5G0C3</accession>
<feature type="region of interest" description="Disordered" evidence="5">
    <location>
        <begin position="509"/>
        <end position="548"/>
    </location>
</feature>
<dbReference type="EMBL" id="JAACJN010000251">
    <property type="protein sequence ID" value="KAF5355407.1"/>
    <property type="molecule type" value="Genomic_DNA"/>
</dbReference>
<keyword evidence="8" id="KW-1185">Reference proteome</keyword>
<name>A0A8H5G0C3_9AGAR</name>
<dbReference type="PROSITE" id="PS50600">
    <property type="entry name" value="ULP_PROTEASE"/>
    <property type="match status" value="1"/>
</dbReference>
<evidence type="ECO:0000256" key="2">
    <source>
        <dbReference type="ARBA" id="ARBA00022670"/>
    </source>
</evidence>